<sequence length="390" mass="42144">MAANPFKPTAGKMPPILIGRDGLIEDFAEALDNGAGAPGRIMLITGQRGFGKTVLLTEFRRIAAARHWETIAETASEGLVDRLIAALSPSDIHMDQASLNPSIGIPGVATASLGQAHFQSAVEPFTLRNALLKRLESRKIGKGRGIVITIDETQAASEADLVSIATAVQHVTASIDETDVPDADKKGVAIVFAGLPHMLNELVNNEVTTFLRRAMRRELENALIPDVKNAFLETVRDSGKTIGEDDAMTAARETNGYPYMVQLVGYYMWQSAQRRRSDVIGPEDVENGMRDAVLAFGDAVCTPALDGVDPSGRLFLACMAQDGPSPSRTADIADRAGRSRSWVNKYRSILIGERMIRPAGRGLIEFTVPHFGDYLRSKGNAVDAQTDYVP</sequence>
<name>A0A5J5DVX4_9BIFI</name>
<keyword evidence="5" id="KW-1185">Reference proteome</keyword>
<dbReference type="EMBL" id="RZOA01000035">
    <property type="protein sequence ID" value="KAA8821058.1"/>
    <property type="molecule type" value="Genomic_DNA"/>
</dbReference>
<dbReference type="GO" id="GO:0005524">
    <property type="term" value="F:ATP binding"/>
    <property type="evidence" value="ECO:0007669"/>
    <property type="project" value="UniProtKB-KW"/>
</dbReference>
<dbReference type="AlphaFoldDB" id="A0A5J5DVX4"/>
<keyword evidence="3" id="KW-0547">Nucleotide-binding</keyword>
<dbReference type="InterPro" id="IPR041664">
    <property type="entry name" value="AAA_16"/>
</dbReference>
<protein>
    <submittedName>
        <fullName evidence="3">ATP-binding protein</fullName>
    </submittedName>
</protein>
<evidence type="ECO:0000259" key="1">
    <source>
        <dbReference type="Pfam" id="PF13191"/>
    </source>
</evidence>
<dbReference type="OrthoDB" id="2020141at2"/>
<dbReference type="RefSeq" id="WP_150355065.1">
    <property type="nucleotide sequence ID" value="NZ_RZNZ01000007.1"/>
</dbReference>
<dbReference type="SUPFAM" id="SSF52540">
    <property type="entry name" value="P-loop containing nucleoside triphosphate hydrolases"/>
    <property type="match status" value="1"/>
</dbReference>
<evidence type="ECO:0000313" key="3">
    <source>
        <dbReference type="EMBL" id="KAA8821058.1"/>
    </source>
</evidence>
<comment type="caution">
    <text evidence="3">The sequence shown here is derived from an EMBL/GenBank/DDBJ whole genome shotgun (WGS) entry which is preliminary data.</text>
</comment>
<dbReference type="InterPro" id="IPR027417">
    <property type="entry name" value="P-loop_NTPase"/>
</dbReference>
<proteinExistence type="predicted"/>
<dbReference type="Gene3D" id="3.40.50.300">
    <property type="entry name" value="P-loop containing nucleotide triphosphate hydrolases"/>
    <property type="match status" value="1"/>
</dbReference>
<dbReference type="EMBL" id="RZNZ01000007">
    <property type="protein sequence ID" value="KAA8820769.1"/>
    <property type="molecule type" value="Genomic_DNA"/>
</dbReference>
<reference evidence="4 5" key="1">
    <citation type="journal article" date="2019" name="Syst. Appl. Microbiol.">
        <title>Characterization of Bifidobacterium species in feaces of the Egyptian fruit bat: Description of B. vespertilionis sp. nov. and B. rousetti sp. nov.</title>
        <authorList>
            <person name="Modesto M."/>
            <person name="Satti M."/>
            <person name="Watanabe K."/>
            <person name="Puglisi E."/>
            <person name="Morelli L."/>
            <person name="Huang C.-H."/>
            <person name="Liou J.-S."/>
            <person name="Miyashita M."/>
            <person name="Tamura T."/>
            <person name="Saito S."/>
            <person name="Mori K."/>
            <person name="Huang L."/>
            <person name="Sciavilla P."/>
            <person name="Sandri C."/>
            <person name="Spiezio C."/>
            <person name="Vitali F."/>
            <person name="Cavalieri D."/>
            <person name="Perpetuini G."/>
            <person name="Tofalo R."/>
            <person name="Bonetti A."/>
            <person name="Arita M."/>
            <person name="Mattarelli P."/>
        </authorList>
    </citation>
    <scope>NUCLEOTIDE SEQUENCE [LARGE SCALE GENOMIC DNA]</scope>
    <source>
        <strain evidence="2 5">RST16</strain>
        <strain evidence="3 4">RST8</strain>
    </source>
</reference>
<accession>A0A5J5DVX4</accession>
<evidence type="ECO:0000313" key="5">
    <source>
        <dbReference type="Proteomes" id="UP000374630"/>
    </source>
</evidence>
<dbReference type="Proteomes" id="UP000374630">
    <property type="component" value="Unassembled WGS sequence"/>
</dbReference>
<feature type="domain" description="Orc1-like AAA ATPase" evidence="1">
    <location>
        <begin position="17"/>
        <end position="171"/>
    </location>
</feature>
<evidence type="ECO:0000313" key="2">
    <source>
        <dbReference type="EMBL" id="KAA8820769.1"/>
    </source>
</evidence>
<dbReference type="Proteomes" id="UP000345527">
    <property type="component" value="Unassembled WGS sequence"/>
</dbReference>
<evidence type="ECO:0000313" key="4">
    <source>
        <dbReference type="Proteomes" id="UP000345527"/>
    </source>
</evidence>
<keyword evidence="3" id="KW-0067">ATP-binding</keyword>
<gene>
    <name evidence="3" type="ORF">EM848_11460</name>
    <name evidence="2" type="ORF">EMO90_06195</name>
</gene>
<dbReference type="Pfam" id="PF13191">
    <property type="entry name" value="AAA_16"/>
    <property type="match status" value="1"/>
</dbReference>
<organism evidence="3 4">
    <name type="scientific">Bifidobacterium vespertilionis</name>
    <dbReference type="NCBI Taxonomy" id="2562524"/>
    <lineage>
        <taxon>Bacteria</taxon>
        <taxon>Bacillati</taxon>
        <taxon>Actinomycetota</taxon>
        <taxon>Actinomycetes</taxon>
        <taxon>Bifidobacteriales</taxon>
        <taxon>Bifidobacteriaceae</taxon>
        <taxon>Bifidobacterium</taxon>
    </lineage>
</organism>